<evidence type="ECO:0000256" key="5">
    <source>
        <dbReference type="ARBA" id="ARBA00023014"/>
    </source>
</evidence>
<dbReference type="FunFam" id="3.40.30.10:FF:000022">
    <property type="entry name" value="NADH dehydrogenase flavoprotein 2, mitochondrial"/>
    <property type="match status" value="1"/>
</dbReference>
<keyword evidence="2 7" id="KW-0001">2Fe-2S</keyword>
<dbReference type="EMBL" id="JAGMWN010000001">
    <property type="protein sequence ID" value="MBP5855522.1"/>
    <property type="molecule type" value="Genomic_DNA"/>
</dbReference>
<dbReference type="PIRSF" id="PIRSF000216">
    <property type="entry name" value="NADH_DH_24kDa"/>
    <property type="match status" value="1"/>
</dbReference>
<name>A0A8J7V167_9PROT</name>
<dbReference type="Pfam" id="PF01257">
    <property type="entry name" value="2Fe-2S_thioredx"/>
    <property type="match status" value="1"/>
</dbReference>
<dbReference type="PANTHER" id="PTHR10371">
    <property type="entry name" value="NADH DEHYDROGENASE UBIQUINONE FLAVOPROTEIN 2, MITOCHONDRIAL"/>
    <property type="match status" value="1"/>
</dbReference>
<dbReference type="AlphaFoldDB" id="A0A8J7V167"/>
<dbReference type="Gene3D" id="1.10.10.1590">
    <property type="entry name" value="NADH-quinone oxidoreductase subunit E"/>
    <property type="match status" value="1"/>
</dbReference>
<dbReference type="Proteomes" id="UP000672602">
    <property type="component" value="Unassembled WGS sequence"/>
</dbReference>
<keyword evidence="5 7" id="KW-0411">Iron-sulfur</keyword>
<protein>
    <submittedName>
        <fullName evidence="9">NAD(P)H-dependent oxidoreductase subunit E</fullName>
    </submittedName>
</protein>
<dbReference type="InterPro" id="IPR036249">
    <property type="entry name" value="Thioredoxin-like_sf"/>
</dbReference>
<comment type="cofactor">
    <cofactor evidence="6">
        <name>[2Fe-2S] cluster</name>
        <dbReference type="ChEBI" id="CHEBI:190135"/>
    </cofactor>
</comment>
<sequence length="226" mass="24518">MSAETFEFEGKFKAEAERNLAKYPHERRQSAILALLFLAQEQRAAKAGAGKGGRWVDETAMRAIADMLGMPYIRVMEVATFFTQINLAPVGDHHIQLCGTTPCMLRGAESLRAAVEKHLGIHEGETTEDGRFTLSEVECLGACCNAPMVQINDDYYEDLTEESLLAIIDKLAKGEKPVPGSQIGRRCSEPEGGPHVLKDGPSPQGPADPKGGPHGNMPAGEPEKLY</sequence>
<dbReference type="NCBIfam" id="TIGR01958">
    <property type="entry name" value="nuoE_fam"/>
    <property type="match status" value="1"/>
</dbReference>
<evidence type="ECO:0000256" key="7">
    <source>
        <dbReference type="PIRSR" id="PIRSR000216-1"/>
    </source>
</evidence>
<dbReference type="InterPro" id="IPR041921">
    <property type="entry name" value="NuoE_N"/>
</dbReference>
<evidence type="ECO:0000256" key="2">
    <source>
        <dbReference type="ARBA" id="ARBA00022714"/>
    </source>
</evidence>
<feature type="region of interest" description="Disordered" evidence="8">
    <location>
        <begin position="176"/>
        <end position="226"/>
    </location>
</feature>
<comment type="cofactor">
    <cofactor evidence="7">
        <name>[2Fe-2S] cluster</name>
        <dbReference type="ChEBI" id="CHEBI:190135"/>
    </cofactor>
    <text evidence="7">Binds 1 [2Fe-2S] cluster.</text>
</comment>
<comment type="caution">
    <text evidence="9">The sequence shown here is derived from an EMBL/GenBank/DDBJ whole genome shotgun (WGS) entry which is preliminary data.</text>
</comment>
<evidence type="ECO:0000256" key="3">
    <source>
        <dbReference type="ARBA" id="ARBA00022723"/>
    </source>
</evidence>
<dbReference type="CDD" id="cd03064">
    <property type="entry name" value="TRX_Fd_NuoE"/>
    <property type="match status" value="1"/>
</dbReference>
<reference evidence="9" key="1">
    <citation type="submission" date="2021-04" db="EMBL/GenBank/DDBJ databases">
        <authorList>
            <person name="Zhang D.-C."/>
        </authorList>
    </citation>
    <scope>NUCLEOTIDE SEQUENCE</scope>
    <source>
        <strain evidence="9">CGMCC 1.15697</strain>
    </source>
</reference>
<dbReference type="GO" id="GO:0003954">
    <property type="term" value="F:NADH dehydrogenase activity"/>
    <property type="evidence" value="ECO:0007669"/>
    <property type="project" value="TreeGrafter"/>
</dbReference>
<evidence type="ECO:0000256" key="4">
    <source>
        <dbReference type="ARBA" id="ARBA00023004"/>
    </source>
</evidence>
<proteinExistence type="inferred from homology"/>
<evidence type="ECO:0000313" key="9">
    <source>
        <dbReference type="EMBL" id="MBP5855522.1"/>
    </source>
</evidence>
<feature type="binding site" evidence="7">
    <location>
        <position position="139"/>
    </location>
    <ligand>
        <name>[2Fe-2S] cluster</name>
        <dbReference type="ChEBI" id="CHEBI:190135"/>
    </ligand>
</feature>
<comment type="similarity">
    <text evidence="1">Belongs to the complex I 24 kDa subunit family.</text>
</comment>
<gene>
    <name evidence="9" type="ORF">KAJ83_00765</name>
</gene>
<evidence type="ECO:0000256" key="6">
    <source>
        <dbReference type="ARBA" id="ARBA00034078"/>
    </source>
</evidence>
<accession>A0A8J7V167</accession>
<organism evidence="9 10">
    <name type="scientific">Marivibrio halodurans</name>
    <dbReference type="NCBI Taxonomy" id="2039722"/>
    <lineage>
        <taxon>Bacteria</taxon>
        <taxon>Pseudomonadati</taxon>
        <taxon>Pseudomonadota</taxon>
        <taxon>Alphaproteobacteria</taxon>
        <taxon>Rhodospirillales</taxon>
        <taxon>Rhodospirillaceae</taxon>
        <taxon>Marivibrio</taxon>
    </lineage>
</organism>
<keyword evidence="4 7" id="KW-0408">Iron</keyword>
<dbReference type="InterPro" id="IPR002023">
    <property type="entry name" value="NuoE-like"/>
</dbReference>
<feature type="binding site" evidence="7">
    <location>
        <position position="143"/>
    </location>
    <ligand>
        <name>[2Fe-2S] cluster</name>
        <dbReference type="ChEBI" id="CHEBI:190135"/>
    </ligand>
</feature>
<feature type="binding site" evidence="7">
    <location>
        <position position="98"/>
    </location>
    <ligand>
        <name>[2Fe-2S] cluster</name>
        <dbReference type="ChEBI" id="CHEBI:190135"/>
    </ligand>
</feature>
<dbReference type="InterPro" id="IPR042128">
    <property type="entry name" value="NuoE_dom"/>
</dbReference>
<evidence type="ECO:0000256" key="8">
    <source>
        <dbReference type="SAM" id="MobiDB-lite"/>
    </source>
</evidence>
<keyword evidence="10" id="KW-1185">Reference proteome</keyword>
<dbReference type="PANTHER" id="PTHR10371:SF3">
    <property type="entry name" value="NADH DEHYDROGENASE [UBIQUINONE] FLAVOPROTEIN 2, MITOCHONDRIAL"/>
    <property type="match status" value="1"/>
</dbReference>
<keyword evidence="3 7" id="KW-0479">Metal-binding</keyword>
<evidence type="ECO:0000256" key="1">
    <source>
        <dbReference type="ARBA" id="ARBA00010643"/>
    </source>
</evidence>
<evidence type="ECO:0000313" key="10">
    <source>
        <dbReference type="Proteomes" id="UP000672602"/>
    </source>
</evidence>
<dbReference type="SUPFAM" id="SSF52833">
    <property type="entry name" value="Thioredoxin-like"/>
    <property type="match status" value="1"/>
</dbReference>
<feature type="binding site" evidence="7">
    <location>
        <position position="103"/>
    </location>
    <ligand>
        <name>[2Fe-2S] cluster</name>
        <dbReference type="ChEBI" id="CHEBI:190135"/>
    </ligand>
</feature>
<dbReference type="PROSITE" id="PS01099">
    <property type="entry name" value="COMPLEX1_24K"/>
    <property type="match status" value="1"/>
</dbReference>
<dbReference type="RefSeq" id="WP_210680107.1">
    <property type="nucleotide sequence ID" value="NZ_JAGMWN010000001.1"/>
</dbReference>
<dbReference type="GO" id="GO:0051537">
    <property type="term" value="F:2 iron, 2 sulfur cluster binding"/>
    <property type="evidence" value="ECO:0007669"/>
    <property type="project" value="UniProtKB-KW"/>
</dbReference>
<dbReference type="GO" id="GO:0046872">
    <property type="term" value="F:metal ion binding"/>
    <property type="evidence" value="ECO:0007669"/>
    <property type="project" value="UniProtKB-KW"/>
</dbReference>
<dbReference type="Gene3D" id="3.40.30.10">
    <property type="entry name" value="Glutaredoxin"/>
    <property type="match status" value="1"/>
</dbReference>